<dbReference type="Pfam" id="PF01855">
    <property type="entry name" value="POR_N"/>
    <property type="match status" value="1"/>
</dbReference>
<dbReference type="InterPro" id="IPR029061">
    <property type="entry name" value="THDP-binding"/>
</dbReference>
<dbReference type="InterPro" id="IPR050722">
    <property type="entry name" value="Pyruvate:ferred/Flavod_OxRd"/>
</dbReference>
<dbReference type="InterPro" id="IPR019752">
    <property type="entry name" value="Pyrv/ketoisovalerate_OxRed_cat"/>
</dbReference>
<keyword evidence="1" id="KW-0560">Oxidoreductase</keyword>
<dbReference type="SUPFAM" id="SSF52922">
    <property type="entry name" value="TK C-terminal domain-like"/>
    <property type="match status" value="1"/>
</dbReference>
<comment type="caution">
    <text evidence="5">The sequence shown here is derived from an EMBL/GenBank/DDBJ whole genome shotgun (WGS) entry which is preliminary data.</text>
</comment>
<dbReference type="GO" id="GO:0016903">
    <property type="term" value="F:oxidoreductase activity, acting on the aldehyde or oxo group of donors"/>
    <property type="evidence" value="ECO:0007669"/>
    <property type="project" value="InterPro"/>
</dbReference>
<dbReference type="InterPro" id="IPR022367">
    <property type="entry name" value="2-oxoacid/accept_OxRdtase_asu"/>
</dbReference>
<feature type="domain" description="Pyruvate flavodoxin/ferredoxin oxidoreductase pyrimidine binding" evidence="3">
    <location>
        <begin position="196"/>
        <end position="427"/>
    </location>
</feature>
<organism evidence="5 6">
    <name type="scientific">Candidatus Shapirobacteria bacterium CG10_big_fil_rev_8_21_14_0_10_38_14</name>
    <dbReference type="NCBI Taxonomy" id="1974483"/>
    <lineage>
        <taxon>Bacteria</taxon>
        <taxon>Candidatus Shapironibacteriota</taxon>
    </lineage>
</organism>
<keyword evidence="5" id="KW-0670">Pyruvate</keyword>
<proteinExistence type="predicted"/>
<dbReference type="InterPro" id="IPR009014">
    <property type="entry name" value="Transketo_C/PFOR_II"/>
</dbReference>
<dbReference type="Pfam" id="PF01558">
    <property type="entry name" value="POR"/>
    <property type="match status" value="1"/>
</dbReference>
<reference evidence="6" key="1">
    <citation type="submission" date="2017-09" db="EMBL/GenBank/DDBJ databases">
        <title>Depth-based differentiation of microbial function through sediment-hosted aquifers and enrichment of novel symbionts in the deep terrestrial subsurface.</title>
        <authorList>
            <person name="Probst A.J."/>
            <person name="Ladd B."/>
            <person name="Jarett J.K."/>
            <person name="Geller-Mcgrath D.E."/>
            <person name="Sieber C.M.K."/>
            <person name="Emerson J.B."/>
            <person name="Anantharaman K."/>
            <person name="Thomas B.C."/>
            <person name="Malmstrom R."/>
            <person name="Stieglmeier M."/>
            <person name="Klingl A."/>
            <person name="Woyke T."/>
            <person name="Ryan C.M."/>
            <person name="Banfield J.F."/>
        </authorList>
    </citation>
    <scope>NUCLEOTIDE SEQUENCE [LARGE SCALE GENOMIC DNA]</scope>
</reference>
<sequence length="549" mass="60475">MKKDFSILIGGAAGMGSRKAGLVIAKLFSGLGYRIFIYDDYQSLIRGGHNFSQIRASNEKVLSHRKKIDFLLALDELTIKKHQADLDKEGIIIYNSDKISIKDKKTVGIAVETIVKKAGGIPIMGNTAFVAGFAKIIGIDWKALKKLLKKEFKKSQELNLKVARKAFDNAKSLIKIKKIDQLPLPLLTGNEALSLGAVKAGLDFYTAYPMTPATGILHYLSGHKKEFNIAVAQLENEVGIVNAAIGAAYAGAKTMVGTSGGGFALMTEGFSLAAQSEIPLVVVESQRAAPATGVPTYTGQGDLLFALTAGHGDILRFVIAPGDAEEACFWSGKILNLSWQYQTPSILLIDKEISESTFSFDNNILNEIKDEKPLFWNKEGKYFRYKKTKSGISPLAFPGEKNVICKSNSYEHDEFGITVEDEESVEEMQNKRLRKFQEMRKEVEKLKAVNVYGKKTAKKAIIAWGSTKGPAKEVAEKLGVKMIQPVILEPFPEKQMKQALKGVEKIVLIETNSSAQLGKLLNCYGIKADKEILKYNARPFLPEEIEEKL</sequence>
<gene>
    <name evidence="5" type="ORF">COU96_01465</name>
</gene>
<accession>A0A2M8L5K8</accession>
<dbReference type="EMBL" id="PFEL01000056">
    <property type="protein sequence ID" value="PJE69119.1"/>
    <property type="molecule type" value="Genomic_DNA"/>
</dbReference>
<dbReference type="Gene3D" id="3.40.920.10">
    <property type="entry name" value="Pyruvate-ferredoxin oxidoreductase, PFOR, domain III"/>
    <property type="match status" value="1"/>
</dbReference>
<dbReference type="InterPro" id="IPR002869">
    <property type="entry name" value="Pyrv_flavodox_OxRed_cen"/>
</dbReference>
<feature type="domain" description="Pyruvate:ferredoxin oxidoreductase core" evidence="4">
    <location>
        <begin position="457"/>
        <end position="519"/>
    </location>
</feature>
<dbReference type="SUPFAM" id="SSF53323">
    <property type="entry name" value="Pyruvate-ferredoxin oxidoreductase, PFOR, domain III"/>
    <property type="match status" value="1"/>
</dbReference>
<dbReference type="InterPro" id="IPR002880">
    <property type="entry name" value="Pyrv_Fd/Flavodoxin_OxRdtase_N"/>
</dbReference>
<dbReference type="Proteomes" id="UP000229500">
    <property type="component" value="Unassembled WGS sequence"/>
</dbReference>
<evidence type="ECO:0000259" key="4">
    <source>
        <dbReference type="Pfam" id="PF17147"/>
    </source>
</evidence>
<dbReference type="GO" id="GO:0006979">
    <property type="term" value="P:response to oxidative stress"/>
    <property type="evidence" value="ECO:0007669"/>
    <property type="project" value="TreeGrafter"/>
</dbReference>
<dbReference type="Gene3D" id="3.40.50.920">
    <property type="match status" value="1"/>
</dbReference>
<dbReference type="NCBIfam" id="TIGR03710">
    <property type="entry name" value="OAFO_sf"/>
    <property type="match status" value="1"/>
</dbReference>
<dbReference type="PANTHER" id="PTHR32154:SF20">
    <property type="entry name" value="2-OXOGLUTARATE OXIDOREDUCTASE SUBUNIT KORA"/>
    <property type="match status" value="1"/>
</dbReference>
<evidence type="ECO:0000256" key="1">
    <source>
        <dbReference type="ARBA" id="ARBA00023002"/>
    </source>
</evidence>
<protein>
    <submittedName>
        <fullName evidence="5">Pyruvate ferredoxin oxidoreductase</fullName>
    </submittedName>
</protein>
<evidence type="ECO:0000259" key="2">
    <source>
        <dbReference type="Pfam" id="PF01558"/>
    </source>
</evidence>
<dbReference type="Gene3D" id="3.40.50.970">
    <property type="match status" value="1"/>
</dbReference>
<dbReference type="Pfam" id="PF17147">
    <property type="entry name" value="PFOR_II"/>
    <property type="match status" value="1"/>
</dbReference>
<evidence type="ECO:0000313" key="6">
    <source>
        <dbReference type="Proteomes" id="UP000229500"/>
    </source>
</evidence>
<dbReference type="CDD" id="cd07034">
    <property type="entry name" value="TPP_PYR_PFOR_IOR-alpha_like"/>
    <property type="match status" value="1"/>
</dbReference>
<evidence type="ECO:0000259" key="3">
    <source>
        <dbReference type="Pfam" id="PF01855"/>
    </source>
</evidence>
<dbReference type="InterPro" id="IPR033412">
    <property type="entry name" value="PFOR_II"/>
</dbReference>
<name>A0A2M8L5K8_9BACT</name>
<dbReference type="AlphaFoldDB" id="A0A2M8L5K8"/>
<feature type="domain" description="Pyruvate/ketoisovalerate oxidoreductase catalytic" evidence="2">
    <location>
        <begin position="14"/>
        <end position="168"/>
    </location>
</feature>
<evidence type="ECO:0000313" key="5">
    <source>
        <dbReference type="EMBL" id="PJE69119.1"/>
    </source>
</evidence>
<dbReference type="PANTHER" id="PTHR32154">
    <property type="entry name" value="PYRUVATE-FLAVODOXIN OXIDOREDUCTASE-RELATED"/>
    <property type="match status" value="1"/>
</dbReference>
<dbReference type="SUPFAM" id="SSF52518">
    <property type="entry name" value="Thiamin diphosphate-binding fold (THDP-binding)"/>
    <property type="match status" value="1"/>
</dbReference>